<organism evidence="2 3">
    <name type="scientific">uncultured phage cr55_1</name>
    <dbReference type="NCBI Taxonomy" id="2772060"/>
    <lineage>
        <taxon>Viruses</taxon>
        <taxon>Duplodnaviria</taxon>
        <taxon>Heunggongvirae</taxon>
        <taxon>Uroviricota</taxon>
        <taxon>Caudoviricetes</taxon>
        <taxon>Crassvirales</taxon>
        <taxon>Suoliviridae</taxon>
        <taxon>Boorivirinae</taxon>
        <taxon>Culoivirus</taxon>
        <taxon>Culoivirus intestinalis</taxon>
    </lineage>
</organism>
<protein>
    <submittedName>
        <fullName evidence="2">Uncharacterized protein</fullName>
    </submittedName>
</protein>
<accession>A0A7M1RWA9</accession>
<feature type="region of interest" description="Disordered" evidence="1">
    <location>
        <begin position="208"/>
        <end position="227"/>
    </location>
</feature>
<proteinExistence type="predicted"/>
<dbReference type="InterPro" id="IPR057878">
    <property type="entry name" value="CrAss_Ring_2"/>
</dbReference>
<dbReference type="GeneID" id="65128616"/>
<evidence type="ECO:0000313" key="3">
    <source>
        <dbReference type="Proteomes" id="UP000594086"/>
    </source>
</evidence>
<dbReference type="RefSeq" id="YP_010110319.1">
    <property type="nucleotide sequence ID" value="NC_055869.1"/>
</dbReference>
<sequence length="227" mass="25973">MNGVQILKTMTFNSLNTIIDDILLIVRDNNISESENLSRIQIEQWIHQYRAYLIKQDLDKGRDINPEYIQTIGPLHISKVSNCTGGYNYKSDEEIPNFIDLHFGLGLVAVKDMNGDLIQLGTETKAKYQVSRKYTCSDYIAYIKGNHLYILGPEHLEYVKIEGILEDPTQAGECFDRDDTPYPVPANMIPIIKQMIFERELNIMLRVPSDTTNNSTNDVNNDLNARN</sequence>
<evidence type="ECO:0000313" key="2">
    <source>
        <dbReference type="EMBL" id="QOR58161.1"/>
    </source>
</evidence>
<keyword evidence="3" id="KW-1185">Reference proteome</keyword>
<dbReference type="KEGG" id="vg:65128616"/>
<reference evidence="2 3" key="1">
    <citation type="submission" date="2020-07" db="EMBL/GenBank/DDBJ databases">
        <title>Taxonomic proposal: Crassvirales, a new order of highly abundant and diverse bacterial viruses.</title>
        <authorList>
            <person name="Shkoporov A.N."/>
            <person name="Stockdale S.R."/>
            <person name="Guerin E."/>
            <person name="Ross R.P."/>
            <person name="Hill C."/>
        </authorList>
    </citation>
    <scope>NUCLEOTIDE SEQUENCE [LARGE SCALE GENOMIC DNA]</scope>
</reference>
<dbReference type="Pfam" id="PF25702">
    <property type="entry name" value="CrAss_Ring_2"/>
    <property type="match status" value="1"/>
</dbReference>
<dbReference type="Proteomes" id="UP000594086">
    <property type="component" value="Segment"/>
</dbReference>
<evidence type="ECO:0000256" key="1">
    <source>
        <dbReference type="SAM" id="MobiDB-lite"/>
    </source>
</evidence>
<name>A0A7M1RWA9_9CAUD</name>
<feature type="compositionally biased region" description="Low complexity" evidence="1">
    <location>
        <begin position="210"/>
        <end position="227"/>
    </location>
</feature>
<dbReference type="EMBL" id="MT774376">
    <property type="protein sequence ID" value="QOR58161.1"/>
    <property type="molecule type" value="Genomic_DNA"/>
</dbReference>